<organism evidence="1 2">
    <name type="scientific">Mycena metata</name>
    <dbReference type="NCBI Taxonomy" id="1033252"/>
    <lineage>
        <taxon>Eukaryota</taxon>
        <taxon>Fungi</taxon>
        <taxon>Dikarya</taxon>
        <taxon>Basidiomycota</taxon>
        <taxon>Agaricomycotina</taxon>
        <taxon>Agaricomycetes</taxon>
        <taxon>Agaricomycetidae</taxon>
        <taxon>Agaricales</taxon>
        <taxon>Marasmiineae</taxon>
        <taxon>Mycenaceae</taxon>
        <taxon>Mycena</taxon>
    </lineage>
</organism>
<dbReference type="EMBL" id="JARKIB010000958">
    <property type="protein sequence ID" value="KAJ7688335.1"/>
    <property type="molecule type" value="Genomic_DNA"/>
</dbReference>
<dbReference type="AlphaFoldDB" id="A0AAD7DED2"/>
<accession>A0AAD7DED2</accession>
<evidence type="ECO:0000313" key="2">
    <source>
        <dbReference type="Proteomes" id="UP001215598"/>
    </source>
</evidence>
<sequence length="187" mass="21339">MHSTITNVLRALPFYGVDLPLPPPSIPAYLMRHPEHLEIRHHQGQFRSDGGFIGEATESWGDWVFMELPFYGVDLPLAEYEDHDDHDVYVAIDATFQMARRKNVGVFYDVYVITFLRTSQNFLFGTLALSCGFGQPNENLKSERDMSDTGVESPFGKYYNERLIWTCKDNCVGAPTIKGRGRYHGPK</sequence>
<protein>
    <submittedName>
        <fullName evidence="1">Uncharacterized protein</fullName>
    </submittedName>
</protein>
<name>A0AAD7DED2_9AGAR</name>
<proteinExistence type="predicted"/>
<gene>
    <name evidence="1" type="ORF">B0H16DRAFT_1487395</name>
</gene>
<reference evidence="1" key="1">
    <citation type="submission" date="2023-03" db="EMBL/GenBank/DDBJ databases">
        <title>Massive genome expansion in bonnet fungi (Mycena s.s.) driven by repeated elements and novel gene families across ecological guilds.</title>
        <authorList>
            <consortium name="Lawrence Berkeley National Laboratory"/>
            <person name="Harder C.B."/>
            <person name="Miyauchi S."/>
            <person name="Viragh M."/>
            <person name="Kuo A."/>
            <person name="Thoen E."/>
            <person name="Andreopoulos B."/>
            <person name="Lu D."/>
            <person name="Skrede I."/>
            <person name="Drula E."/>
            <person name="Henrissat B."/>
            <person name="Morin E."/>
            <person name="Kohler A."/>
            <person name="Barry K."/>
            <person name="LaButti K."/>
            <person name="Morin E."/>
            <person name="Salamov A."/>
            <person name="Lipzen A."/>
            <person name="Mereny Z."/>
            <person name="Hegedus B."/>
            <person name="Baldrian P."/>
            <person name="Stursova M."/>
            <person name="Weitz H."/>
            <person name="Taylor A."/>
            <person name="Grigoriev I.V."/>
            <person name="Nagy L.G."/>
            <person name="Martin F."/>
            <person name="Kauserud H."/>
        </authorList>
    </citation>
    <scope>NUCLEOTIDE SEQUENCE</scope>
    <source>
        <strain evidence="1">CBHHK182m</strain>
    </source>
</reference>
<evidence type="ECO:0000313" key="1">
    <source>
        <dbReference type="EMBL" id="KAJ7688335.1"/>
    </source>
</evidence>
<comment type="caution">
    <text evidence="1">The sequence shown here is derived from an EMBL/GenBank/DDBJ whole genome shotgun (WGS) entry which is preliminary data.</text>
</comment>
<keyword evidence="2" id="KW-1185">Reference proteome</keyword>
<dbReference type="Proteomes" id="UP001215598">
    <property type="component" value="Unassembled WGS sequence"/>
</dbReference>